<comment type="cofactor">
    <cofactor evidence="3 17">
        <name>Zn(2+)</name>
        <dbReference type="ChEBI" id="CHEBI:29105"/>
    </cofactor>
</comment>
<sequence length="191" mass="22290">MITTAAVFLDRDGTINIDNHYVHNIDNFFFIERVIHAMAQVQRMGFILIIVTNQSGIARGFFTEQQFLLLTKWMINYLKKYGVYIHAVYYCPHHIEGKVKKFQKFCFCRKPNPGMLFNAEKRFCINMKQSYIVGNSETDMLAGKLANVGTRIFICNNYDKIKKDVLFFSADYIIENLTHLPSIINNKKCHL</sequence>
<name>D2XN56_9ENTR</name>
<feature type="binding site" evidence="17">
    <location>
        <position position="93"/>
    </location>
    <ligand>
        <name>Zn(2+)</name>
        <dbReference type="ChEBI" id="CHEBI:29105"/>
    </ligand>
</feature>
<comment type="cofactor">
    <cofactor evidence="2 17">
        <name>Mg(2+)</name>
        <dbReference type="ChEBI" id="CHEBI:18420"/>
    </cofactor>
</comment>
<evidence type="ECO:0000256" key="13">
    <source>
        <dbReference type="ARBA" id="ARBA00061616"/>
    </source>
</evidence>
<keyword evidence="9 17" id="KW-0479">Metal-binding</keyword>
<comment type="subcellular location">
    <subcellularLocation>
        <location evidence="4 14">Cytoplasm</location>
    </subcellularLocation>
</comment>
<dbReference type="PANTHER" id="PTHR42891">
    <property type="entry name" value="D-GLYCERO-BETA-D-MANNO-HEPTOSE-1,7-BISPHOSPHATE 7-PHOSPHATASE"/>
    <property type="match status" value="1"/>
</dbReference>
<feature type="active site" description="Nucleophile" evidence="15">
    <location>
        <position position="10"/>
    </location>
</feature>
<keyword evidence="12 14" id="KW-0119">Carbohydrate metabolism</keyword>
<dbReference type="Gene3D" id="3.40.50.1000">
    <property type="entry name" value="HAD superfamily/HAD-like"/>
    <property type="match status" value="1"/>
</dbReference>
<dbReference type="PANTHER" id="PTHR42891:SF1">
    <property type="entry name" value="D-GLYCERO-BETA-D-MANNO-HEPTOSE-1,7-BISPHOSPHATE 7-PHOSPHATASE"/>
    <property type="match status" value="1"/>
</dbReference>
<dbReference type="InterPro" id="IPR006543">
    <property type="entry name" value="Histidinol-phos"/>
</dbReference>
<evidence type="ECO:0000256" key="8">
    <source>
        <dbReference type="ARBA" id="ARBA00022490"/>
    </source>
</evidence>
<evidence type="ECO:0000256" key="1">
    <source>
        <dbReference type="ARBA" id="ARBA00001226"/>
    </source>
</evidence>
<evidence type="ECO:0000256" key="7">
    <source>
        <dbReference type="ARBA" id="ARBA00011245"/>
    </source>
</evidence>
<feature type="active site" description="Proton donor" evidence="15">
    <location>
        <position position="12"/>
    </location>
</feature>
<keyword evidence="17" id="KW-0460">Magnesium</keyword>
<feature type="binding site" evidence="17">
    <location>
        <position position="91"/>
    </location>
    <ligand>
        <name>Zn(2+)</name>
        <dbReference type="ChEBI" id="CHEBI:29105"/>
    </ligand>
</feature>
<dbReference type="FunFam" id="3.40.50.1000:FF:000037">
    <property type="entry name" value="D,D-heptose 1,7-bisphosphate phosphatase"/>
    <property type="match status" value="1"/>
</dbReference>
<comment type="similarity">
    <text evidence="13 14">Belongs to the gmhB family.</text>
</comment>
<dbReference type="Pfam" id="PF08645">
    <property type="entry name" value="PNK3P"/>
    <property type="match status" value="1"/>
</dbReference>
<reference evidence="18" key="1">
    <citation type="journal article" date="2010" name="Mol. Biol. Evol.">
        <title>Slip into something more functional: selection maintains ancient frameshifts in homopolymeric sequences.</title>
        <authorList>
            <person name="Wernegreen J.J."/>
            <person name="Kauppinen S.N."/>
            <person name="Degnan P.H."/>
        </authorList>
    </citation>
    <scope>NUCLEOTIDE SEQUENCE</scope>
</reference>
<dbReference type="EC" id="3.1.3.-" evidence="14"/>
<dbReference type="InterPro" id="IPR006549">
    <property type="entry name" value="HAD-SF_hydro_IIIA"/>
</dbReference>
<feature type="site" description="Stabilizes the phosphoryl group" evidence="16">
    <location>
        <position position="52"/>
    </location>
</feature>
<dbReference type="AlphaFoldDB" id="D2XN56"/>
<dbReference type="GO" id="GO:0034200">
    <property type="term" value="F:D-glycero-beta-D-manno-heptose 1,7-bisphosphate 7-phosphatase activity"/>
    <property type="evidence" value="ECO:0007669"/>
    <property type="project" value="UniProtKB-EC"/>
</dbReference>
<keyword evidence="10 14" id="KW-0378">Hydrolase</keyword>
<dbReference type="GO" id="GO:0046872">
    <property type="term" value="F:metal ion binding"/>
    <property type="evidence" value="ECO:0007669"/>
    <property type="project" value="UniProtKB-KW"/>
</dbReference>
<evidence type="ECO:0000256" key="11">
    <source>
        <dbReference type="ARBA" id="ARBA00022833"/>
    </source>
</evidence>
<dbReference type="CDD" id="cd07503">
    <property type="entry name" value="HAD_HisB-N"/>
    <property type="match status" value="1"/>
</dbReference>
<organism evidence="18">
    <name type="scientific">Blochmannia endosymbiont of Camponotus atriceps</name>
    <dbReference type="NCBI Taxonomy" id="698791"/>
    <lineage>
        <taxon>Bacteria</taxon>
        <taxon>Pseudomonadati</taxon>
        <taxon>Pseudomonadota</taxon>
        <taxon>Gammaproteobacteria</taxon>
        <taxon>Enterobacterales</taxon>
        <taxon>Enterobacteriaceae</taxon>
        <taxon>ant endosymbionts</taxon>
        <taxon>Candidatus Blochmanniella</taxon>
    </lineage>
</organism>
<comment type="pathway">
    <text evidence="6">Bacterial outer membrane biogenesis; LPS core biosynthesis.</text>
</comment>
<dbReference type="NCBIfam" id="NF006506">
    <property type="entry name" value="PRK08942.1"/>
    <property type="match status" value="1"/>
</dbReference>
<keyword evidence="11 17" id="KW-0862">Zinc</keyword>
<feature type="binding site" evidence="17">
    <location>
        <position position="12"/>
    </location>
    <ligand>
        <name>Mg(2+)</name>
        <dbReference type="ChEBI" id="CHEBI:18420"/>
    </ligand>
</feature>
<dbReference type="SUPFAM" id="SSF56784">
    <property type="entry name" value="HAD-like"/>
    <property type="match status" value="1"/>
</dbReference>
<evidence type="ECO:0000256" key="16">
    <source>
        <dbReference type="PIRSR" id="PIRSR004682-3"/>
    </source>
</evidence>
<dbReference type="UniPathway" id="UPA00356">
    <property type="reaction ID" value="UER00438"/>
</dbReference>
<evidence type="ECO:0000256" key="10">
    <source>
        <dbReference type="ARBA" id="ARBA00022801"/>
    </source>
</evidence>
<evidence type="ECO:0000256" key="14">
    <source>
        <dbReference type="PIRNR" id="PIRNR004682"/>
    </source>
</evidence>
<dbReference type="InterPro" id="IPR013954">
    <property type="entry name" value="PNK3P"/>
</dbReference>
<feature type="site" description="Contributes to substrate recognition" evidence="16">
    <location>
        <position position="110"/>
    </location>
</feature>
<dbReference type="PIRSF" id="PIRSF004682">
    <property type="entry name" value="GmhB"/>
    <property type="match status" value="1"/>
</dbReference>
<dbReference type="GO" id="GO:0005975">
    <property type="term" value="P:carbohydrate metabolic process"/>
    <property type="evidence" value="ECO:0007669"/>
    <property type="project" value="InterPro"/>
</dbReference>
<accession>D2XN56</accession>
<dbReference type="GO" id="GO:0005737">
    <property type="term" value="C:cytoplasm"/>
    <property type="evidence" value="ECO:0007669"/>
    <property type="project" value="UniProtKB-SubCell"/>
</dbReference>
<evidence type="ECO:0000256" key="2">
    <source>
        <dbReference type="ARBA" id="ARBA00001946"/>
    </source>
</evidence>
<evidence type="ECO:0000256" key="17">
    <source>
        <dbReference type="PIRSR" id="PIRSR004682-4"/>
    </source>
</evidence>
<dbReference type="GO" id="GO:0097171">
    <property type="term" value="P:ADP-L-glycero-beta-D-manno-heptose biosynthetic process"/>
    <property type="evidence" value="ECO:0007669"/>
    <property type="project" value="UniProtKB-UniPathway"/>
</dbReference>
<dbReference type="EMBL" id="GU214055">
    <property type="protein sequence ID" value="ADA82665.1"/>
    <property type="molecule type" value="Genomic_DNA"/>
</dbReference>
<dbReference type="InterPro" id="IPR004446">
    <property type="entry name" value="Heptose_bisP_phosphatase"/>
</dbReference>
<evidence type="ECO:0000313" key="18">
    <source>
        <dbReference type="EMBL" id="ADA82665.1"/>
    </source>
</evidence>
<dbReference type="NCBIfam" id="TIGR01656">
    <property type="entry name" value="Histidinol-ppas"/>
    <property type="match status" value="1"/>
</dbReference>
<keyword evidence="8 14" id="KW-0963">Cytoplasm</keyword>
<gene>
    <name evidence="18" type="primary">gmhB</name>
</gene>
<dbReference type="NCBIfam" id="TIGR00213">
    <property type="entry name" value="GmhB_yaeD"/>
    <property type="match status" value="1"/>
</dbReference>
<comment type="subunit">
    <text evidence="7">Monomer.</text>
</comment>
<comment type="catalytic activity">
    <reaction evidence="1">
        <text>D-glycero-beta-D-manno-heptose 1,7-bisphosphate + H2O = D-glycero-beta-D-manno-heptose 1-phosphate + phosphate</text>
        <dbReference type="Rhea" id="RHEA:28518"/>
        <dbReference type="ChEBI" id="CHEBI:15377"/>
        <dbReference type="ChEBI" id="CHEBI:43474"/>
        <dbReference type="ChEBI" id="CHEBI:60208"/>
        <dbReference type="ChEBI" id="CHEBI:61593"/>
        <dbReference type="EC" id="3.1.3.82"/>
    </reaction>
</comment>
<evidence type="ECO:0000256" key="15">
    <source>
        <dbReference type="PIRSR" id="PIRSR004682-1"/>
    </source>
</evidence>
<evidence type="ECO:0000256" key="5">
    <source>
        <dbReference type="ARBA" id="ARBA00004708"/>
    </source>
</evidence>
<evidence type="ECO:0000256" key="3">
    <source>
        <dbReference type="ARBA" id="ARBA00001947"/>
    </source>
</evidence>
<dbReference type="InterPro" id="IPR036412">
    <property type="entry name" value="HAD-like_sf"/>
</dbReference>
<comment type="pathway">
    <text evidence="5">Nucleotide-sugar biosynthesis; ADP-L-glycero-beta-D-manno-heptose biosynthesis; ADP-L-glycero-beta-D-manno-heptose from D-glycero-beta-D-manno-heptose 7-phosphate: step 2/4.</text>
</comment>
<proteinExistence type="inferred from homology"/>
<feature type="site" description="Contributes to substrate recognition" evidence="16">
    <location>
        <position position="109"/>
    </location>
</feature>
<protein>
    <recommendedName>
        <fullName evidence="14">D,D-heptose 1,7-bisphosphate phosphatase</fullName>
        <ecNumber evidence="14">3.1.3.-</ecNumber>
    </recommendedName>
</protein>
<evidence type="ECO:0000256" key="12">
    <source>
        <dbReference type="ARBA" id="ARBA00023277"/>
    </source>
</evidence>
<dbReference type="NCBIfam" id="TIGR01662">
    <property type="entry name" value="HAD-SF-IIIA"/>
    <property type="match status" value="1"/>
</dbReference>
<evidence type="ECO:0000256" key="9">
    <source>
        <dbReference type="ARBA" id="ARBA00022723"/>
    </source>
</evidence>
<feature type="binding site" evidence="17">
    <location>
        <position position="10"/>
    </location>
    <ligand>
        <name>Mg(2+)</name>
        <dbReference type="ChEBI" id="CHEBI:18420"/>
    </ligand>
</feature>
<feature type="binding site" evidence="17">
    <location>
        <position position="106"/>
    </location>
    <ligand>
        <name>Zn(2+)</name>
        <dbReference type="ChEBI" id="CHEBI:29105"/>
    </ligand>
</feature>
<evidence type="ECO:0000256" key="4">
    <source>
        <dbReference type="ARBA" id="ARBA00004496"/>
    </source>
</evidence>
<evidence type="ECO:0000256" key="6">
    <source>
        <dbReference type="ARBA" id="ARBA00004713"/>
    </source>
</evidence>
<feature type="binding site" evidence="17">
    <location>
        <position position="108"/>
    </location>
    <ligand>
        <name>Zn(2+)</name>
        <dbReference type="ChEBI" id="CHEBI:29105"/>
    </ligand>
</feature>
<dbReference type="InterPro" id="IPR023214">
    <property type="entry name" value="HAD_sf"/>
</dbReference>